<feature type="compositionally biased region" description="Basic residues" evidence="1">
    <location>
        <begin position="213"/>
        <end position="227"/>
    </location>
</feature>
<sequence>MCIAYFNEHRACDHRHFIGVCNCTLNCPTDRRHLFCLEDSSSCADCVLLSGEELDPDIVPVVYQPCTMDKYGNKIDPHAPEPVVEQHASTPSHVDEEVQMPHHHSAASLSDPDSETSEWRYESPAQDYYTSTPQSINTPLQTYADPYTFTPPSHPYYALPSFNNPNPHLQLTPRTAYHKTLVRGQLQHLPVRPHIVAQPPQSPVPAPGYRPIRPVRKPTRGLPRRGHVRDLSGVQRQGGPPDVGKEEEFPKLPGRKEGEGR</sequence>
<feature type="compositionally biased region" description="Basic and acidic residues" evidence="1">
    <location>
        <begin position="243"/>
        <end position="261"/>
    </location>
</feature>
<dbReference type="AlphaFoldDB" id="A0A6A7A7U6"/>
<dbReference type="OrthoDB" id="3687864at2759"/>
<name>A0A6A7A7U6_9PLEO</name>
<evidence type="ECO:0000313" key="3">
    <source>
        <dbReference type="Proteomes" id="UP000799424"/>
    </source>
</evidence>
<dbReference type="EMBL" id="MU006222">
    <property type="protein sequence ID" value="KAF2828675.1"/>
    <property type="molecule type" value="Genomic_DNA"/>
</dbReference>
<feature type="region of interest" description="Disordered" evidence="1">
    <location>
        <begin position="195"/>
        <end position="261"/>
    </location>
</feature>
<evidence type="ECO:0000256" key="1">
    <source>
        <dbReference type="SAM" id="MobiDB-lite"/>
    </source>
</evidence>
<proteinExistence type="predicted"/>
<keyword evidence="3" id="KW-1185">Reference proteome</keyword>
<organism evidence="2 3">
    <name type="scientific">Ophiobolus disseminans</name>
    <dbReference type="NCBI Taxonomy" id="1469910"/>
    <lineage>
        <taxon>Eukaryota</taxon>
        <taxon>Fungi</taxon>
        <taxon>Dikarya</taxon>
        <taxon>Ascomycota</taxon>
        <taxon>Pezizomycotina</taxon>
        <taxon>Dothideomycetes</taxon>
        <taxon>Pleosporomycetidae</taxon>
        <taxon>Pleosporales</taxon>
        <taxon>Pleosporineae</taxon>
        <taxon>Phaeosphaeriaceae</taxon>
        <taxon>Ophiobolus</taxon>
    </lineage>
</organism>
<feature type="region of interest" description="Disordered" evidence="1">
    <location>
        <begin position="77"/>
        <end position="122"/>
    </location>
</feature>
<gene>
    <name evidence="2" type="ORF">CC86DRAFT_404573</name>
</gene>
<accession>A0A6A7A7U6</accession>
<reference evidence="2" key="1">
    <citation type="journal article" date="2020" name="Stud. Mycol.">
        <title>101 Dothideomycetes genomes: a test case for predicting lifestyles and emergence of pathogens.</title>
        <authorList>
            <person name="Haridas S."/>
            <person name="Albert R."/>
            <person name="Binder M."/>
            <person name="Bloem J."/>
            <person name="Labutti K."/>
            <person name="Salamov A."/>
            <person name="Andreopoulos B."/>
            <person name="Baker S."/>
            <person name="Barry K."/>
            <person name="Bills G."/>
            <person name="Bluhm B."/>
            <person name="Cannon C."/>
            <person name="Castanera R."/>
            <person name="Culley D."/>
            <person name="Daum C."/>
            <person name="Ezra D."/>
            <person name="Gonzalez J."/>
            <person name="Henrissat B."/>
            <person name="Kuo A."/>
            <person name="Liang C."/>
            <person name="Lipzen A."/>
            <person name="Lutzoni F."/>
            <person name="Magnuson J."/>
            <person name="Mondo S."/>
            <person name="Nolan M."/>
            <person name="Ohm R."/>
            <person name="Pangilinan J."/>
            <person name="Park H.-J."/>
            <person name="Ramirez L."/>
            <person name="Alfaro M."/>
            <person name="Sun H."/>
            <person name="Tritt A."/>
            <person name="Yoshinaga Y."/>
            <person name="Zwiers L.-H."/>
            <person name="Turgeon B."/>
            <person name="Goodwin S."/>
            <person name="Spatafora J."/>
            <person name="Crous P."/>
            <person name="Grigoriev I."/>
        </authorList>
    </citation>
    <scope>NUCLEOTIDE SEQUENCE</scope>
    <source>
        <strain evidence="2">CBS 113818</strain>
    </source>
</reference>
<dbReference type="Proteomes" id="UP000799424">
    <property type="component" value="Unassembled WGS sequence"/>
</dbReference>
<protein>
    <submittedName>
        <fullName evidence="2">Uncharacterized protein</fullName>
    </submittedName>
</protein>
<evidence type="ECO:0000313" key="2">
    <source>
        <dbReference type="EMBL" id="KAF2828675.1"/>
    </source>
</evidence>